<gene>
    <name evidence="1" type="ORF">GCM10011487_13050</name>
</gene>
<comment type="caution">
    <text evidence="1">The sequence shown here is derived from an EMBL/GenBank/DDBJ whole genome shotgun (WGS) entry which is preliminary data.</text>
</comment>
<dbReference type="EMBL" id="BLJN01000001">
    <property type="protein sequence ID" value="GFE79305.1"/>
    <property type="molecule type" value="Genomic_DNA"/>
</dbReference>
<dbReference type="Proteomes" id="UP000445000">
    <property type="component" value="Unassembled WGS sequence"/>
</dbReference>
<accession>A0A829Y8I3</accession>
<proteinExistence type="predicted"/>
<protein>
    <submittedName>
        <fullName evidence="1">Uncharacterized protein</fullName>
    </submittedName>
</protein>
<evidence type="ECO:0000313" key="2">
    <source>
        <dbReference type="Proteomes" id="UP000445000"/>
    </source>
</evidence>
<organism evidence="1 2">
    <name type="scientific">Steroidobacter agaridevorans</name>
    <dbReference type="NCBI Taxonomy" id="2695856"/>
    <lineage>
        <taxon>Bacteria</taxon>
        <taxon>Pseudomonadati</taxon>
        <taxon>Pseudomonadota</taxon>
        <taxon>Gammaproteobacteria</taxon>
        <taxon>Steroidobacterales</taxon>
        <taxon>Steroidobacteraceae</taxon>
        <taxon>Steroidobacter</taxon>
    </lineage>
</organism>
<reference evidence="2" key="1">
    <citation type="submission" date="2020-01" db="EMBL/GenBank/DDBJ databases">
        <title>'Steroidobacter agaridevorans' sp. nov., agar-degrading bacteria isolated from rhizosphere soils.</title>
        <authorList>
            <person name="Ikenaga M."/>
            <person name="Kataoka M."/>
            <person name="Murouchi A."/>
            <person name="Katsuragi S."/>
            <person name="Sakai M."/>
        </authorList>
    </citation>
    <scope>NUCLEOTIDE SEQUENCE [LARGE SCALE GENOMIC DNA]</scope>
    <source>
        <strain evidence="2">YU21-B</strain>
    </source>
</reference>
<sequence length="76" mass="8109">MLDARSPACADMAAHATQMPAPIKVRGFDIAQLMRQYIGMPSAGMTQDGRFQALPHSASGATQAQTVTQITPFDCQ</sequence>
<evidence type="ECO:0000313" key="1">
    <source>
        <dbReference type="EMBL" id="GFE79305.1"/>
    </source>
</evidence>
<name>A0A829Y8I3_9GAMM</name>
<dbReference type="AlphaFoldDB" id="A0A829Y8I3"/>
<keyword evidence="2" id="KW-1185">Reference proteome</keyword>